<dbReference type="PANTHER" id="PTHR23310:SF133">
    <property type="entry name" value="COA BINDING PROTEIN, PUTATIVE (AFU_ORTHOLOGUE AFUA_1G12300)-RELATED"/>
    <property type="match status" value="1"/>
</dbReference>
<dbReference type="GO" id="GO:0000062">
    <property type="term" value="F:fatty-acyl-CoA binding"/>
    <property type="evidence" value="ECO:0007669"/>
    <property type="project" value="InterPro"/>
</dbReference>
<protein>
    <submittedName>
        <fullName evidence="4">ACBP-domain-containing protein</fullName>
    </submittedName>
</protein>
<dbReference type="InterPro" id="IPR014352">
    <property type="entry name" value="FERM/acyl-CoA-bd_prot_sf"/>
</dbReference>
<dbReference type="FunFam" id="1.20.80.10:FF:000010">
    <property type="entry name" value="Acyl-CoA-binding domain-containing protein 5"/>
    <property type="match status" value="1"/>
</dbReference>
<comment type="caution">
    <text evidence="4">The sequence shown here is derived from an EMBL/GenBank/DDBJ whole genome shotgun (WGS) entry which is preliminary data.</text>
</comment>
<dbReference type="SUPFAM" id="SSF47027">
    <property type="entry name" value="Acyl-CoA binding protein"/>
    <property type="match status" value="1"/>
</dbReference>
<dbReference type="Gene3D" id="1.20.80.10">
    <property type="match status" value="1"/>
</dbReference>
<feature type="region of interest" description="Disordered" evidence="2">
    <location>
        <begin position="261"/>
        <end position="304"/>
    </location>
</feature>
<dbReference type="PANTHER" id="PTHR23310">
    <property type="entry name" value="ACYL-COA-BINDING PROTEIN, ACBP"/>
    <property type="match status" value="1"/>
</dbReference>
<feature type="domain" description="ACB" evidence="3">
    <location>
        <begin position="7"/>
        <end position="96"/>
    </location>
</feature>
<evidence type="ECO:0000256" key="2">
    <source>
        <dbReference type="SAM" id="MobiDB-lite"/>
    </source>
</evidence>
<dbReference type="GO" id="GO:0006631">
    <property type="term" value="P:fatty acid metabolic process"/>
    <property type="evidence" value="ECO:0007669"/>
    <property type="project" value="TreeGrafter"/>
</dbReference>
<feature type="region of interest" description="Disordered" evidence="2">
    <location>
        <begin position="333"/>
        <end position="354"/>
    </location>
</feature>
<gene>
    <name evidence="4" type="ORF">BJ322DRAFT_213634</name>
</gene>
<dbReference type="PROSITE" id="PS51228">
    <property type="entry name" value="ACB_2"/>
    <property type="match status" value="1"/>
</dbReference>
<feature type="region of interest" description="Disordered" evidence="2">
    <location>
        <begin position="124"/>
        <end position="228"/>
    </location>
</feature>
<dbReference type="InterPro" id="IPR035984">
    <property type="entry name" value="Acyl-CoA-binding_sf"/>
</dbReference>
<dbReference type="OrthoDB" id="346910at2759"/>
<evidence type="ECO:0000259" key="3">
    <source>
        <dbReference type="PROSITE" id="PS51228"/>
    </source>
</evidence>
<feature type="compositionally biased region" description="Acidic residues" evidence="2">
    <location>
        <begin position="162"/>
        <end position="173"/>
    </location>
</feature>
<proteinExistence type="predicted"/>
<name>A0A9P6L4H6_9AGAM</name>
<evidence type="ECO:0000313" key="5">
    <source>
        <dbReference type="Proteomes" id="UP000736335"/>
    </source>
</evidence>
<accession>A0A9P6L4H6</accession>
<evidence type="ECO:0000256" key="1">
    <source>
        <dbReference type="ARBA" id="ARBA00023121"/>
    </source>
</evidence>
<dbReference type="AlphaFoldDB" id="A0A9P6L4H6"/>
<dbReference type="Proteomes" id="UP000736335">
    <property type="component" value="Unassembled WGS sequence"/>
</dbReference>
<dbReference type="Pfam" id="PF00887">
    <property type="entry name" value="ACBP"/>
    <property type="match status" value="1"/>
</dbReference>
<dbReference type="InterPro" id="IPR000582">
    <property type="entry name" value="Acyl-CoA-binding_protein"/>
</dbReference>
<reference evidence="4" key="1">
    <citation type="journal article" date="2020" name="Nat. Commun.">
        <title>Large-scale genome sequencing of mycorrhizal fungi provides insights into the early evolution of symbiotic traits.</title>
        <authorList>
            <person name="Miyauchi S."/>
            <person name="Kiss E."/>
            <person name="Kuo A."/>
            <person name="Drula E."/>
            <person name="Kohler A."/>
            <person name="Sanchez-Garcia M."/>
            <person name="Morin E."/>
            <person name="Andreopoulos B."/>
            <person name="Barry K.W."/>
            <person name="Bonito G."/>
            <person name="Buee M."/>
            <person name="Carver A."/>
            <person name="Chen C."/>
            <person name="Cichocki N."/>
            <person name="Clum A."/>
            <person name="Culley D."/>
            <person name="Crous P.W."/>
            <person name="Fauchery L."/>
            <person name="Girlanda M."/>
            <person name="Hayes R.D."/>
            <person name="Keri Z."/>
            <person name="LaButti K."/>
            <person name="Lipzen A."/>
            <person name="Lombard V."/>
            <person name="Magnuson J."/>
            <person name="Maillard F."/>
            <person name="Murat C."/>
            <person name="Nolan M."/>
            <person name="Ohm R.A."/>
            <person name="Pangilinan J."/>
            <person name="Pereira M.F."/>
            <person name="Perotto S."/>
            <person name="Peter M."/>
            <person name="Pfister S."/>
            <person name="Riley R."/>
            <person name="Sitrit Y."/>
            <person name="Stielow J.B."/>
            <person name="Szollosi G."/>
            <person name="Zifcakova L."/>
            <person name="Stursova M."/>
            <person name="Spatafora J.W."/>
            <person name="Tedersoo L."/>
            <person name="Vaario L.M."/>
            <person name="Yamada A."/>
            <person name="Yan M."/>
            <person name="Wang P."/>
            <person name="Xu J."/>
            <person name="Bruns T."/>
            <person name="Baldrian P."/>
            <person name="Vilgalys R."/>
            <person name="Dunand C."/>
            <person name="Henrissat B."/>
            <person name="Grigoriev I.V."/>
            <person name="Hibbett D."/>
            <person name="Nagy L.G."/>
            <person name="Martin F.M."/>
        </authorList>
    </citation>
    <scope>NUCLEOTIDE SEQUENCE</scope>
    <source>
        <strain evidence="4">UH-Tt-Lm1</strain>
    </source>
</reference>
<organism evidence="4 5">
    <name type="scientific">Thelephora terrestris</name>
    <dbReference type="NCBI Taxonomy" id="56493"/>
    <lineage>
        <taxon>Eukaryota</taxon>
        <taxon>Fungi</taxon>
        <taxon>Dikarya</taxon>
        <taxon>Basidiomycota</taxon>
        <taxon>Agaricomycotina</taxon>
        <taxon>Agaricomycetes</taxon>
        <taxon>Thelephorales</taxon>
        <taxon>Thelephoraceae</taxon>
        <taxon>Thelephora</taxon>
    </lineage>
</organism>
<keyword evidence="1" id="KW-0446">Lipid-binding</keyword>
<dbReference type="PRINTS" id="PR00689">
    <property type="entry name" value="ACOABINDINGP"/>
</dbReference>
<keyword evidence="5" id="KW-1185">Reference proteome</keyword>
<evidence type="ECO:0000313" key="4">
    <source>
        <dbReference type="EMBL" id="KAF9782326.1"/>
    </source>
</evidence>
<feature type="compositionally biased region" description="Low complexity" evidence="2">
    <location>
        <begin position="124"/>
        <end position="134"/>
    </location>
</feature>
<feature type="compositionally biased region" description="Low complexity" evidence="2">
    <location>
        <begin position="343"/>
        <end position="354"/>
    </location>
</feature>
<reference evidence="4" key="2">
    <citation type="submission" date="2020-11" db="EMBL/GenBank/DDBJ databases">
        <authorList>
            <consortium name="DOE Joint Genome Institute"/>
            <person name="Kuo A."/>
            <person name="Miyauchi S."/>
            <person name="Kiss E."/>
            <person name="Drula E."/>
            <person name="Kohler A."/>
            <person name="Sanchez-Garcia M."/>
            <person name="Andreopoulos B."/>
            <person name="Barry K.W."/>
            <person name="Bonito G."/>
            <person name="Buee M."/>
            <person name="Carver A."/>
            <person name="Chen C."/>
            <person name="Cichocki N."/>
            <person name="Clum A."/>
            <person name="Culley D."/>
            <person name="Crous P.W."/>
            <person name="Fauchery L."/>
            <person name="Girlanda M."/>
            <person name="Hayes R."/>
            <person name="Keri Z."/>
            <person name="Labutti K."/>
            <person name="Lipzen A."/>
            <person name="Lombard V."/>
            <person name="Magnuson J."/>
            <person name="Maillard F."/>
            <person name="Morin E."/>
            <person name="Murat C."/>
            <person name="Nolan M."/>
            <person name="Ohm R."/>
            <person name="Pangilinan J."/>
            <person name="Pereira M."/>
            <person name="Perotto S."/>
            <person name="Peter M."/>
            <person name="Riley R."/>
            <person name="Sitrit Y."/>
            <person name="Stielow B."/>
            <person name="Szollosi G."/>
            <person name="Zifcakova L."/>
            <person name="Stursova M."/>
            <person name="Spatafora J.W."/>
            <person name="Tedersoo L."/>
            <person name="Vaario L.-M."/>
            <person name="Yamada A."/>
            <person name="Yan M."/>
            <person name="Wang P."/>
            <person name="Xu J."/>
            <person name="Bruns T."/>
            <person name="Baldrian P."/>
            <person name="Vilgalys R."/>
            <person name="Henrissat B."/>
            <person name="Grigoriev I.V."/>
            <person name="Hibbett D."/>
            <person name="Nagy L.G."/>
            <person name="Martin F.M."/>
        </authorList>
    </citation>
    <scope>NUCLEOTIDE SEQUENCE</scope>
    <source>
        <strain evidence="4">UH-Tt-Lm1</strain>
    </source>
</reference>
<dbReference type="EMBL" id="WIUZ02000012">
    <property type="protein sequence ID" value="KAF9782326.1"/>
    <property type="molecule type" value="Genomic_DNA"/>
</dbReference>
<sequence>MDSHQLIDAQFDRAVEIVQSLPKNGPIQTDYEEKLTMYSLYKQATVGNVTSARPAIWDMLGRAKWDAWAKHKDLDEYEAKWLYVEALMKVLKKYPERTIAKDLLKELEAFEGDPSNLLLSRTLSRQSGSSGSPEPENPPYTSHLYGDQGSQRYYPNPPLVETSEEEETDSEQEEHDRPHRGNTTSPYTEPTPRQRPLSSLSAMSGNRYRTPMGSVLTSPPPSNYSVHSVHTLHSVPNQQPMPMYETKSAFIDAAAPGDNFNTATTSYPPHLAHSSRNSDSGRPGSAAHSAPTQGQRRPGSRQTLERAVENVQSHLAALSERLETLEISRPSVRTRAAYSPRDSNSPNRFGSSSSSGELTFDLDDMGLWSLVLQPFAKLFASVRGAAAFLAVNENRSPTFVVIRRLFLDLSFVLAVLAVAKVGWKRSGMRRKEIYIGLAILWRAVVGGRAGSVRRMVDQGV</sequence>